<proteinExistence type="predicted"/>
<dbReference type="STRING" id="525640.SAMN04487971_11931"/>
<organism evidence="2 3">
    <name type="scientific">Paracoccus chinensis</name>
    <dbReference type="NCBI Taxonomy" id="525640"/>
    <lineage>
        <taxon>Bacteria</taxon>
        <taxon>Pseudomonadati</taxon>
        <taxon>Pseudomonadota</taxon>
        <taxon>Alphaproteobacteria</taxon>
        <taxon>Rhodobacterales</taxon>
        <taxon>Paracoccaceae</taxon>
        <taxon>Paracoccus</taxon>
    </lineage>
</organism>
<protein>
    <recommendedName>
        <fullName evidence="4">PQQ-like domain-containing protein</fullName>
    </recommendedName>
</protein>
<sequence>MVTIPYRGLIIGLTVLGALPAHAQTQAERLAQMMSKNYSMQSLQALMLGDSEAALEFALRAFPLDPTDQEAAALLDAMFALELASGSRVARIEAEGSGLYSVDPTGTRAFVGFYDPRPEVNSAYVPPSIYDPRDGALIKVLEPISASTWPERSPVFSPDGGLLAYPTMPVVSVQLFNAADGSFAGEMTPSDVSEYISPVPLGFSGDGRQYAYGYLDNSGGILVWNVADQTLVSHLKPNAAGNADWFPLGWDHEDGFAVQKLVRDPETGGRKSAGLERWHQDGKQELIAELDGVIDAASLRSFTFPDVPVVFMTDEVRLAAVDLESGEVRFTTEVSDPEIALVRNGTAFAIRPFDIESLDDFQVIDLHGNRLQPTGRDLIPLAQAAVSQNGMIAGVPKNATRHTYQGQDLPQGAALYDQVWAGISDEIKRSINQDRVMRP</sequence>
<reference evidence="3" key="1">
    <citation type="submission" date="2016-10" db="EMBL/GenBank/DDBJ databases">
        <authorList>
            <person name="Varghese N."/>
            <person name="Submissions S."/>
        </authorList>
    </citation>
    <scope>NUCLEOTIDE SEQUENCE [LARGE SCALE GENOMIC DNA]</scope>
    <source>
        <strain evidence="3">CGMCC 1.7655</strain>
    </source>
</reference>
<evidence type="ECO:0000313" key="2">
    <source>
        <dbReference type="EMBL" id="SDL71137.1"/>
    </source>
</evidence>
<dbReference type="SUPFAM" id="SSF50998">
    <property type="entry name" value="Quinoprotein alcohol dehydrogenase-like"/>
    <property type="match status" value="1"/>
</dbReference>
<evidence type="ECO:0008006" key="4">
    <source>
        <dbReference type="Google" id="ProtNLM"/>
    </source>
</evidence>
<keyword evidence="1" id="KW-0732">Signal</keyword>
<evidence type="ECO:0000256" key="1">
    <source>
        <dbReference type="SAM" id="SignalP"/>
    </source>
</evidence>
<name>A0A1G9MB26_9RHOB</name>
<dbReference type="Proteomes" id="UP000199555">
    <property type="component" value="Unassembled WGS sequence"/>
</dbReference>
<accession>A0A1G9MB26</accession>
<dbReference type="InterPro" id="IPR015943">
    <property type="entry name" value="WD40/YVTN_repeat-like_dom_sf"/>
</dbReference>
<feature type="signal peptide" evidence="1">
    <location>
        <begin position="1"/>
        <end position="23"/>
    </location>
</feature>
<dbReference type="AlphaFoldDB" id="A0A1G9MB26"/>
<feature type="chain" id="PRO_5011713099" description="PQQ-like domain-containing protein" evidence="1">
    <location>
        <begin position="24"/>
        <end position="439"/>
    </location>
</feature>
<dbReference type="InterPro" id="IPR011047">
    <property type="entry name" value="Quinoprotein_ADH-like_sf"/>
</dbReference>
<dbReference type="Gene3D" id="2.130.10.10">
    <property type="entry name" value="YVTN repeat-like/Quinoprotein amine dehydrogenase"/>
    <property type="match status" value="1"/>
</dbReference>
<gene>
    <name evidence="2" type="ORF">SAMN04487971_11931</name>
</gene>
<evidence type="ECO:0000313" key="3">
    <source>
        <dbReference type="Proteomes" id="UP000199555"/>
    </source>
</evidence>
<dbReference type="EMBL" id="FNGE01000019">
    <property type="protein sequence ID" value="SDL71137.1"/>
    <property type="molecule type" value="Genomic_DNA"/>
</dbReference>
<keyword evidence="3" id="KW-1185">Reference proteome</keyword>